<name>K1WPD1_MARBU</name>
<keyword evidence="4" id="KW-1185">Reference proteome</keyword>
<dbReference type="PANTHER" id="PTHR34154:SF10">
    <property type="entry name" value="ASL1-LIKE GLYCOSYL HYDROLASE CATALYTIC DOMAIN-CONTAINING PROTEIN"/>
    <property type="match status" value="1"/>
</dbReference>
<sequence>MKLLLITIAAFLIALVSASPAPGHKRGLAFNNPSTYVQHFNGPNSAVSWAYNWDSTTDDAFPHNNLQFMPMLWSDAPDHTANASPSPPSPYLLLKNTAELTLSSGAAIAELESPRSSICISMSPQRAVDAYRKYMMPFAHREISLGAPAVTNGPDGLPWLREFVRLCTGCQIDFLPIHWYDAATNILYFKNHLAEAHAVTVTGGGGGSRQIWLTEFHGSGTPDEQVAFLRDVMPWMDATPWISRYAWFWTEPSYDQGALVHADGQPTALGLVYAYTPSPLTVCTCTW</sequence>
<gene>
    <name evidence="3" type="ORF">MBM_02747</name>
</gene>
<evidence type="ECO:0000313" key="4">
    <source>
        <dbReference type="Proteomes" id="UP000006753"/>
    </source>
</evidence>
<reference evidence="3 4" key="1">
    <citation type="journal article" date="2012" name="BMC Genomics">
        <title>Sequencing the genome of Marssonina brunnea reveals fungus-poplar co-evolution.</title>
        <authorList>
            <person name="Zhu S."/>
            <person name="Cao Y.-Z."/>
            <person name="Jiang C."/>
            <person name="Tan B.-Y."/>
            <person name="Wang Z."/>
            <person name="Feng S."/>
            <person name="Zhang L."/>
            <person name="Su X.-H."/>
            <person name="Brejova B."/>
            <person name="Vinar T."/>
            <person name="Xu M."/>
            <person name="Wang M.-X."/>
            <person name="Zhang S.-G."/>
            <person name="Huang M.-R."/>
            <person name="Wu R."/>
            <person name="Zhou Y."/>
        </authorList>
    </citation>
    <scope>NUCLEOTIDE SEQUENCE [LARGE SCALE GENOMIC DNA]</scope>
    <source>
        <strain evidence="3 4">MB_m1</strain>
    </source>
</reference>
<dbReference type="PANTHER" id="PTHR34154">
    <property type="entry name" value="ALKALI-SENSITIVE LINKAGE PROTEIN 1"/>
    <property type="match status" value="1"/>
</dbReference>
<dbReference type="GO" id="GO:0009277">
    <property type="term" value="C:fungal-type cell wall"/>
    <property type="evidence" value="ECO:0007669"/>
    <property type="project" value="TreeGrafter"/>
</dbReference>
<feature type="signal peptide" evidence="1">
    <location>
        <begin position="1"/>
        <end position="18"/>
    </location>
</feature>
<accession>K1WPD1</accession>
<keyword evidence="3" id="KW-0378">Hydrolase</keyword>
<evidence type="ECO:0000259" key="2">
    <source>
        <dbReference type="Pfam" id="PF11790"/>
    </source>
</evidence>
<protein>
    <submittedName>
        <fullName evidence="3">Glycosyl hydrolase 53 domain-containing protein</fullName>
    </submittedName>
</protein>
<dbReference type="GO" id="GO:0016787">
    <property type="term" value="F:hydrolase activity"/>
    <property type="evidence" value="ECO:0007669"/>
    <property type="project" value="UniProtKB-KW"/>
</dbReference>
<feature type="chain" id="PRO_5003853005" evidence="1">
    <location>
        <begin position="19"/>
        <end position="287"/>
    </location>
</feature>
<dbReference type="Pfam" id="PF11790">
    <property type="entry name" value="Glyco_hydro_cc"/>
    <property type="match status" value="1"/>
</dbReference>
<evidence type="ECO:0000313" key="3">
    <source>
        <dbReference type="EMBL" id="EKD19510.1"/>
    </source>
</evidence>
<dbReference type="EMBL" id="JH921431">
    <property type="protein sequence ID" value="EKD19510.1"/>
    <property type="molecule type" value="Genomic_DNA"/>
</dbReference>
<organism evidence="3 4">
    <name type="scientific">Marssonina brunnea f. sp. multigermtubi (strain MB_m1)</name>
    <name type="common">Marssonina leaf spot fungus</name>
    <dbReference type="NCBI Taxonomy" id="1072389"/>
    <lineage>
        <taxon>Eukaryota</taxon>
        <taxon>Fungi</taxon>
        <taxon>Dikarya</taxon>
        <taxon>Ascomycota</taxon>
        <taxon>Pezizomycotina</taxon>
        <taxon>Leotiomycetes</taxon>
        <taxon>Helotiales</taxon>
        <taxon>Drepanopezizaceae</taxon>
        <taxon>Drepanopeziza</taxon>
    </lineage>
</organism>
<dbReference type="KEGG" id="mbe:MBM_02747"/>
<dbReference type="OMA" id="MLWGTQS"/>
<dbReference type="AlphaFoldDB" id="K1WPD1"/>
<proteinExistence type="predicted"/>
<dbReference type="InterPro" id="IPR017853">
    <property type="entry name" value="GH"/>
</dbReference>
<dbReference type="SUPFAM" id="SSF51445">
    <property type="entry name" value="(Trans)glycosidases"/>
    <property type="match status" value="1"/>
</dbReference>
<dbReference type="InterPro" id="IPR053183">
    <property type="entry name" value="ASL1"/>
</dbReference>
<dbReference type="Proteomes" id="UP000006753">
    <property type="component" value="Unassembled WGS sequence"/>
</dbReference>
<dbReference type="InParanoid" id="K1WPD1"/>
<keyword evidence="1" id="KW-0732">Signal</keyword>
<dbReference type="HOGENOM" id="CLU_040908_6_2_1"/>
<dbReference type="OrthoDB" id="5985073at2759"/>
<dbReference type="GO" id="GO:0071966">
    <property type="term" value="P:fungal-type cell wall polysaccharide metabolic process"/>
    <property type="evidence" value="ECO:0007669"/>
    <property type="project" value="TreeGrafter"/>
</dbReference>
<dbReference type="Gene3D" id="3.20.20.80">
    <property type="entry name" value="Glycosidases"/>
    <property type="match status" value="1"/>
</dbReference>
<feature type="domain" description="Asl1-like glycosyl hydrolase catalytic" evidence="2">
    <location>
        <begin position="27"/>
        <end position="273"/>
    </location>
</feature>
<evidence type="ECO:0000256" key="1">
    <source>
        <dbReference type="SAM" id="SignalP"/>
    </source>
</evidence>
<dbReference type="InterPro" id="IPR024655">
    <property type="entry name" value="Asl1_glyco_hydro_catalytic"/>
</dbReference>